<dbReference type="SUPFAM" id="SSF53335">
    <property type="entry name" value="S-adenosyl-L-methionine-dependent methyltransferases"/>
    <property type="match status" value="1"/>
</dbReference>
<dbReference type="InterPro" id="IPR023165">
    <property type="entry name" value="rRNA_Ade_diMease-like_C"/>
</dbReference>
<dbReference type="Pfam" id="PF09813">
    <property type="entry name" value="Coa3_cc"/>
    <property type="match status" value="1"/>
</dbReference>
<keyword evidence="4 11" id="KW-0808">Transferase</keyword>
<reference evidence="15" key="1">
    <citation type="submission" date="2020-11" db="EMBL/GenBank/DDBJ databases">
        <authorList>
            <person name="Tran Van P."/>
        </authorList>
    </citation>
    <scope>NUCLEOTIDE SEQUENCE</scope>
</reference>
<keyword evidence="2 12" id="KW-0698">rRNA processing</keyword>
<feature type="binding site" evidence="11">
    <location>
        <position position="291"/>
    </location>
    <ligand>
        <name>S-adenosyl-L-methionine</name>
        <dbReference type="ChEBI" id="CHEBI:59789"/>
    </ligand>
</feature>
<evidence type="ECO:0000256" key="4">
    <source>
        <dbReference type="ARBA" id="ARBA00022679"/>
    </source>
</evidence>
<accession>A0A7R9IX95</accession>
<evidence type="ECO:0000256" key="12">
    <source>
        <dbReference type="RuleBase" id="RU362106"/>
    </source>
</evidence>
<gene>
    <name evidence="15" type="ORF">TCMB3V08_LOCUS1339</name>
</gene>
<dbReference type="PANTHER" id="PTHR11727:SF17">
    <property type="entry name" value="DIMETHYLADENOSINE TRANSFERASE 1, MITOCHONDRIAL"/>
    <property type="match status" value="1"/>
</dbReference>
<keyword evidence="3 11" id="KW-0489">Methyltransferase</keyword>
<dbReference type="InterPro" id="IPR018628">
    <property type="entry name" value="Coa3_CC"/>
</dbReference>
<comment type="subcellular location">
    <subcellularLocation>
        <location evidence="1">Mitochondrion</location>
    </subcellularLocation>
</comment>
<dbReference type="InterPro" id="IPR001737">
    <property type="entry name" value="KsgA/Erm"/>
</dbReference>
<evidence type="ECO:0000256" key="3">
    <source>
        <dbReference type="ARBA" id="ARBA00022603"/>
    </source>
</evidence>
<evidence type="ECO:0000256" key="11">
    <source>
        <dbReference type="PROSITE-ProRule" id="PRU01026"/>
    </source>
</evidence>
<feature type="binding site" evidence="11">
    <location>
        <position position="333"/>
    </location>
    <ligand>
        <name>S-adenosyl-L-methionine</name>
        <dbReference type="ChEBI" id="CHEBI:59789"/>
    </ligand>
</feature>
<dbReference type="GO" id="GO:0034246">
    <property type="term" value="F:mitochondrial transcription factor activity"/>
    <property type="evidence" value="ECO:0007669"/>
    <property type="project" value="TreeGrafter"/>
</dbReference>
<dbReference type="InterPro" id="IPR020598">
    <property type="entry name" value="rRNA_Ade_methylase_Trfase_N"/>
</dbReference>
<comment type="similarity">
    <text evidence="11 12">Belongs to the class I-like SAM-binding methyltransferase superfamily. rRNA adenine N(6)-methyltransferase family.</text>
</comment>
<proteinExistence type="inferred from homology"/>
<dbReference type="SMART" id="SM00650">
    <property type="entry name" value="rADc"/>
    <property type="match status" value="1"/>
</dbReference>
<feature type="domain" description="Ribosomal RNA adenine methylase transferase N-terminal" evidence="14">
    <location>
        <begin position="248"/>
        <end position="426"/>
    </location>
</feature>
<keyword evidence="13" id="KW-0472">Membrane</keyword>
<dbReference type="AlphaFoldDB" id="A0A7R9IX95"/>
<dbReference type="EC" id="2.1.1.-" evidence="12"/>
<keyword evidence="9" id="KW-0496">Mitochondrion</keyword>
<organism evidence="15">
    <name type="scientific">Timema californicum</name>
    <name type="common">California timema</name>
    <name type="synonym">Walking stick</name>
    <dbReference type="NCBI Taxonomy" id="61474"/>
    <lineage>
        <taxon>Eukaryota</taxon>
        <taxon>Metazoa</taxon>
        <taxon>Ecdysozoa</taxon>
        <taxon>Arthropoda</taxon>
        <taxon>Hexapoda</taxon>
        <taxon>Insecta</taxon>
        <taxon>Pterygota</taxon>
        <taxon>Neoptera</taxon>
        <taxon>Polyneoptera</taxon>
        <taxon>Phasmatodea</taxon>
        <taxon>Timematodea</taxon>
        <taxon>Timematoidea</taxon>
        <taxon>Timematidae</taxon>
        <taxon>Timema</taxon>
    </lineage>
</organism>
<dbReference type="PROSITE" id="PS51689">
    <property type="entry name" value="SAM_RNA_A_N6_MT"/>
    <property type="match status" value="1"/>
</dbReference>
<dbReference type="FunFam" id="3.40.50.150:FF:000109">
    <property type="entry name" value="rRNA adenine N(6)-methyltransferase"/>
    <property type="match status" value="1"/>
</dbReference>
<dbReference type="Pfam" id="PF00398">
    <property type="entry name" value="RrnaAD"/>
    <property type="match status" value="1"/>
</dbReference>
<evidence type="ECO:0000256" key="5">
    <source>
        <dbReference type="ARBA" id="ARBA00022691"/>
    </source>
</evidence>
<keyword evidence="8" id="KW-0805">Transcription regulation</keyword>
<dbReference type="InterPro" id="IPR029063">
    <property type="entry name" value="SAM-dependent_MTases_sf"/>
</dbReference>
<dbReference type="PANTHER" id="PTHR11727">
    <property type="entry name" value="DIMETHYLADENOSINE TRANSFERASE"/>
    <property type="match status" value="1"/>
</dbReference>
<feature type="binding site" evidence="11">
    <location>
        <position position="268"/>
    </location>
    <ligand>
        <name>S-adenosyl-L-methionine</name>
        <dbReference type="ChEBI" id="CHEBI:59789"/>
    </ligand>
</feature>
<feature type="binding site" evidence="11">
    <location>
        <position position="243"/>
    </location>
    <ligand>
        <name>S-adenosyl-L-methionine</name>
        <dbReference type="ChEBI" id="CHEBI:59789"/>
    </ligand>
</feature>
<feature type="binding site" evidence="11">
    <location>
        <position position="316"/>
    </location>
    <ligand>
        <name>S-adenosyl-L-methionine</name>
        <dbReference type="ChEBI" id="CHEBI:59789"/>
    </ligand>
</feature>
<dbReference type="Gene3D" id="1.10.8.100">
    <property type="entry name" value="Ribosomal RNA adenine dimethylase-like, domain 2"/>
    <property type="match status" value="2"/>
</dbReference>
<dbReference type="GO" id="GO:0003723">
    <property type="term" value="F:RNA binding"/>
    <property type="evidence" value="ECO:0007669"/>
    <property type="project" value="UniProtKB-UniRule"/>
</dbReference>
<keyword evidence="5 11" id="KW-0949">S-adenosyl-L-methionine</keyword>
<feature type="binding site" evidence="11">
    <location>
        <position position="241"/>
    </location>
    <ligand>
        <name>S-adenosyl-L-methionine</name>
        <dbReference type="ChEBI" id="CHEBI:59789"/>
    </ligand>
</feature>
<dbReference type="GO" id="GO:0005759">
    <property type="term" value="C:mitochondrial matrix"/>
    <property type="evidence" value="ECO:0007669"/>
    <property type="project" value="TreeGrafter"/>
</dbReference>
<evidence type="ECO:0000256" key="9">
    <source>
        <dbReference type="ARBA" id="ARBA00023128"/>
    </source>
</evidence>
<dbReference type="EMBL" id="OE179364">
    <property type="protein sequence ID" value="CAD7568572.1"/>
    <property type="molecule type" value="Genomic_DNA"/>
</dbReference>
<dbReference type="GO" id="GO:0000179">
    <property type="term" value="F:rRNA (adenine-N6,N6-)-dimethyltransferase activity"/>
    <property type="evidence" value="ECO:0007669"/>
    <property type="project" value="UniProtKB-UniRule"/>
</dbReference>
<keyword evidence="13" id="KW-0812">Transmembrane</keyword>
<name>A0A7R9IX95_TIMCA</name>
<feature type="transmembrane region" description="Helical" evidence="13">
    <location>
        <begin position="174"/>
        <end position="193"/>
    </location>
</feature>
<evidence type="ECO:0000256" key="6">
    <source>
        <dbReference type="ARBA" id="ARBA00022884"/>
    </source>
</evidence>
<evidence type="ECO:0000259" key="14">
    <source>
        <dbReference type="SMART" id="SM00650"/>
    </source>
</evidence>
<evidence type="ECO:0000313" key="15">
    <source>
        <dbReference type="EMBL" id="CAD7568572.1"/>
    </source>
</evidence>
<protein>
    <recommendedName>
        <fullName evidence="12">rRNA adenine N(6)-methyltransferase</fullName>
        <ecNumber evidence="12">2.1.1.-</ecNumber>
    </recommendedName>
</protein>
<evidence type="ECO:0000256" key="8">
    <source>
        <dbReference type="ARBA" id="ARBA00023015"/>
    </source>
</evidence>
<keyword evidence="10" id="KW-0804">Transcription</keyword>
<keyword evidence="6 11" id="KW-0694">RNA-binding</keyword>
<evidence type="ECO:0000256" key="1">
    <source>
        <dbReference type="ARBA" id="ARBA00004173"/>
    </source>
</evidence>
<sequence length="559" mass="63815">MADASPIAENCRAATPSRHGRACCAPAAINGGHGEQHALSTSRQHGQLLSHQHLQQFHNVVEPTDVMDSISEVQPLEGITQTIETSNLLIFQQHMFSCHLDGRCFDDVTRPFKVEVKHNIKVIGSMADKESMPKVDFEKDKAKFKNTAVDYIKLIEKLNLERVQKLQRIRRNNIITGCVLGGSVLGIYAYSIAVCFGRALVKFVVKEMSVAKFAARLPPLPTVRDLVRLYRLRALRQLSQNFLMDQRLIDKIVKVAGRIKCGQVCEVGPGPGGITRAILNRGPERLLLLTEACEDRMEVIIGDVMGFNMEKCFPEDFRKDWVDEQPNVHLIGNLPFSVSTPLIIKWLEAISERRSAWSYGRVGMTLTFQKEVAERMIAPVTTSQRCRLSIMCQNWCDVRHAFTIPGKAFVPKPDVDVGVVHFIPKIEPIIPLPFKLVEKVVRSIFSFRQKYSIRGAEQKYMSKQCGFCFKIKLMMFAPRTLFPMGMREEFGMKMYSLADINPHTKPFHLTMNEFGRLCTVYEEFCRQDPRLYKYNPRARKIPQFEEIDDVEQELDTDRT</sequence>
<evidence type="ECO:0000256" key="2">
    <source>
        <dbReference type="ARBA" id="ARBA00022552"/>
    </source>
</evidence>
<evidence type="ECO:0000256" key="7">
    <source>
        <dbReference type="ARBA" id="ARBA00022946"/>
    </source>
</evidence>
<keyword evidence="13" id="KW-1133">Transmembrane helix</keyword>
<evidence type="ECO:0000256" key="10">
    <source>
        <dbReference type="ARBA" id="ARBA00023163"/>
    </source>
</evidence>
<keyword evidence="7" id="KW-0809">Transit peptide</keyword>
<dbReference type="GO" id="GO:0006391">
    <property type="term" value="P:transcription initiation at mitochondrial promoter"/>
    <property type="evidence" value="ECO:0007669"/>
    <property type="project" value="TreeGrafter"/>
</dbReference>
<evidence type="ECO:0000256" key="13">
    <source>
        <dbReference type="SAM" id="Phobius"/>
    </source>
</evidence>
<dbReference type="Gene3D" id="3.40.50.150">
    <property type="entry name" value="Vaccinia Virus protein VP39"/>
    <property type="match status" value="1"/>
</dbReference>